<name>A0A9W7SUF1_9PEZI</name>
<dbReference type="OrthoDB" id="10265871at2759"/>
<accession>A0A9W7SUF1</accession>
<reference evidence="3 4" key="1">
    <citation type="journal article" date="2018" name="IMA Fungus">
        <title>IMA Genome-F 10: Nine draft genome sequences of Claviceps purpurea s.lat., including C. arundinis, C. humidiphila, and C. cf. spartinae, pseudomolecules for the pitch canker pathogen Fusarium circinatum, draft genome of Davidsoniella eucalypti, Grosmannia galeiformis, Quambalaria eucalypti, and Teratosphaeria destructans.</title>
        <authorList>
            <person name="Wingfield B.D."/>
            <person name="Liu M."/>
            <person name="Nguyen H.D."/>
            <person name="Lane F.A."/>
            <person name="Morgan S.W."/>
            <person name="De Vos L."/>
            <person name="Wilken P.M."/>
            <person name="Duong T.A."/>
            <person name="Aylward J."/>
            <person name="Coetzee M.P."/>
            <person name="Dadej K."/>
            <person name="De Beer Z.W."/>
            <person name="Findlay W."/>
            <person name="Havenga M."/>
            <person name="Kolarik M."/>
            <person name="Menzies J.G."/>
            <person name="Naidoo K."/>
            <person name="Pochopski O."/>
            <person name="Shoukouhi P."/>
            <person name="Santana Q.C."/>
            <person name="Seifert K.A."/>
            <person name="Soal N."/>
            <person name="Steenkamp E.T."/>
            <person name="Tatham C.T."/>
            <person name="van der Nest M.A."/>
            <person name="Wingfield M.J."/>
        </authorList>
    </citation>
    <scope>NUCLEOTIDE SEQUENCE [LARGE SCALE GENOMIC DNA]</scope>
    <source>
        <strain evidence="3">CMW44962</strain>
    </source>
</reference>
<sequence>MGSVRSRRPVRIMNISGSPVDRREALYNAAMSDEPIDFLVGDWMSELNMPARAYAIATQGDAAVGYEPSFLEAIEPALPMLATKRIKVAANAGAVATKDLFDKLVESVAAKGLRDTLCIAWVEGDIVTDMIGKFDASQLTSVCTGQKLVDWPCKPLFAQCYLGGWAITKAFEAGADIVLCGRVADASPIVGAAAWWHRWSRDDFDCLARALIAGHLIECSTYVTGGNFTGFKSMDWSTIHDLGFPIAEISQDGDVVITKPPGTGGLVSIETCKEQLLYEIQGKFYLNSDVIAVIDQVEFNEVGKDRVQLRGVTGLPPPATTKAGITAMGGFKVEMNWALVGLDIEEKKRLFDLQLRHNLGTERLNRLTCLDLAVYGSVAENPRCQNAATVDMRLVAQAREEDAVSEKNFAGPAFAFIMQTFPAATYTNKPAMPKPFQEYFPTIIPQPTQRIHFSDTRIETFEVPPPTTITQDLPSQPSYETSDLIPLERFGPTSKAPLGKIIFARAGDKGSNCNVGFFPRYESVWPWLRTLLSTEKFIELLGDDYKGQQIDRMEFPNLRAVHFLLHDWLDRGVTANATYDILGKFVAEYVRCKVVDIPVEFLEMGTI</sequence>
<evidence type="ECO:0000259" key="2">
    <source>
        <dbReference type="Pfam" id="PF23544"/>
    </source>
</evidence>
<dbReference type="PANTHER" id="PTHR47585">
    <property type="match status" value="1"/>
</dbReference>
<gene>
    <name evidence="3" type="ORF">Tdes44962_MAKER02155</name>
</gene>
<dbReference type="Pfam" id="PF07287">
    <property type="entry name" value="AtuA"/>
    <property type="match status" value="1"/>
</dbReference>
<organism evidence="3 4">
    <name type="scientific">Teratosphaeria destructans</name>
    <dbReference type="NCBI Taxonomy" id="418781"/>
    <lineage>
        <taxon>Eukaryota</taxon>
        <taxon>Fungi</taxon>
        <taxon>Dikarya</taxon>
        <taxon>Ascomycota</taxon>
        <taxon>Pezizomycotina</taxon>
        <taxon>Dothideomycetes</taxon>
        <taxon>Dothideomycetidae</taxon>
        <taxon>Mycosphaerellales</taxon>
        <taxon>Teratosphaeriaceae</taxon>
        <taxon>Teratosphaeria</taxon>
    </lineage>
</organism>
<proteinExistence type="predicted"/>
<dbReference type="InterPro" id="IPR056362">
    <property type="entry name" value="AtuA-like_ferredoxin_dom"/>
</dbReference>
<dbReference type="Proteomes" id="UP001138500">
    <property type="component" value="Unassembled WGS sequence"/>
</dbReference>
<comment type="caution">
    <text evidence="3">The sequence shown here is derived from an EMBL/GenBank/DDBJ whole genome shotgun (WGS) entry which is preliminary data.</text>
</comment>
<dbReference type="AlphaFoldDB" id="A0A9W7SUF1"/>
<feature type="domain" description="AtuA-like ferredoxin-fold" evidence="2">
    <location>
        <begin position="497"/>
        <end position="593"/>
    </location>
</feature>
<reference evidence="3 4" key="2">
    <citation type="journal article" date="2021" name="Curr. Genet.">
        <title>Genetic response to nitrogen starvation in the aggressive Eucalyptus foliar pathogen Teratosphaeria destructans.</title>
        <authorList>
            <person name="Havenga M."/>
            <person name="Wingfield B.D."/>
            <person name="Wingfield M.J."/>
            <person name="Dreyer L.L."/>
            <person name="Roets F."/>
            <person name="Aylward J."/>
        </authorList>
    </citation>
    <scope>NUCLEOTIDE SEQUENCE [LARGE SCALE GENOMIC DNA]</scope>
    <source>
        <strain evidence="3">CMW44962</strain>
    </source>
</reference>
<dbReference type="EMBL" id="RIBY02001224">
    <property type="protein sequence ID" value="KAH9831077.1"/>
    <property type="molecule type" value="Genomic_DNA"/>
</dbReference>
<evidence type="ECO:0000313" key="4">
    <source>
        <dbReference type="Proteomes" id="UP001138500"/>
    </source>
</evidence>
<evidence type="ECO:0000259" key="1">
    <source>
        <dbReference type="Pfam" id="PF07287"/>
    </source>
</evidence>
<dbReference type="PANTHER" id="PTHR47585:SF2">
    <property type="entry name" value="DUF1446 DOMAIN PROTEIN (AFU_ORTHOLOGUE AFUA_6G11420)"/>
    <property type="match status" value="1"/>
</dbReference>
<keyword evidence="4" id="KW-1185">Reference proteome</keyword>
<dbReference type="InterPro" id="IPR010839">
    <property type="entry name" value="AtuA_N"/>
</dbReference>
<dbReference type="Pfam" id="PF23544">
    <property type="entry name" value="AtuA_ferredoxin"/>
    <property type="match status" value="1"/>
</dbReference>
<protein>
    <submittedName>
        <fullName evidence="3">DUF1446-domain-containing protein</fullName>
    </submittedName>
</protein>
<evidence type="ECO:0000313" key="3">
    <source>
        <dbReference type="EMBL" id="KAH9831077.1"/>
    </source>
</evidence>
<feature type="domain" description="Acyclic terpene utilisation N-terminal" evidence="1">
    <location>
        <begin position="10"/>
        <end position="447"/>
    </location>
</feature>